<dbReference type="InterPro" id="IPR028082">
    <property type="entry name" value="Peripla_BP_I"/>
</dbReference>
<keyword evidence="11" id="KW-0807">Transducer</keyword>
<dbReference type="GO" id="GO:0005886">
    <property type="term" value="C:plasma membrane"/>
    <property type="evidence" value="ECO:0007669"/>
    <property type="project" value="UniProtKB-SubCell"/>
</dbReference>
<dbReference type="AlphaFoldDB" id="A0A1S3GW66"/>
<evidence type="ECO:0000313" key="14">
    <source>
        <dbReference type="Proteomes" id="UP000081671"/>
    </source>
</evidence>
<dbReference type="KEGG" id="dord:106001785"/>
<dbReference type="InterPro" id="IPR004073">
    <property type="entry name" value="GPCR_3_vmron_rcpt_2"/>
</dbReference>
<feature type="non-terminal residue" evidence="15">
    <location>
        <position position="876"/>
    </location>
</feature>
<keyword evidence="7" id="KW-0297">G-protein coupled receptor</keyword>
<keyword evidence="10" id="KW-0325">Glycoprotein</keyword>
<dbReference type="Gene3D" id="3.40.50.2300">
    <property type="match status" value="2"/>
</dbReference>
<dbReference type="InParanoid" id="A0A1S3GW66"/>
<evidence type="ECO:0000256" key="11">
    <source>
        <dbReference type="ARBA" id="ARBA00023224"/>
    </source>
</evidence>
<dbReference type="GO" id="GO:0004930">
    <property type="term" value="F:G protein-coupled receptor activity"/>
    <property type="evidence" value="ECO:0007669"/>
    <property type="project" value="UniProtKB-KW"/>
</dbReference>
<dbReference type="FunFam" id="3.40.50.2300:FF:000024">
    <property type="entry name" value="Vomeronasal 2, receptor 73"/>
    <property type="match status" value="1"/>
</dbReference>
<sequence>MKQLHPFLKKIQFHNPAGDKVILNEKEKLDTDYDIVNNWNFPEGLEFKVKVGLFSPYAPQGHQLSISEDMIEWTIGTTENYQFVLALAFAIEEINKNPNLLHNITLGFDIYNVDFKAWSTLENPFVWLSGQYKIPNYTCMRESNSVAVLTGISAITSAQIGTLLEIYRFPQLHPFLKKIQFHNPAGDKVILNEKEKLDTDYDIVNNWNFPEGLEFKVKVGLFSPYAPQGHQLSISEDMIEWTIGTTETPHSVCSESCGSGFRKFSQEEKAACCFDCIPCPENEISNGTDMEQCVKCPDHLYANSQRNQCVHRAESFLAHGEPLGLVLACMALCLSTLTAVILGVFVRYQDTPIVKANNRALSYILLISLIFCFFCSFLFIGRPNMVTCILQQIAFAVVFTVAVSTVLAKTVIVVLAFKATSPGRMMKWLLVSGAPKFIIPICTLIQVSLCGLWLGTSPPFIDTDAYSEHGHVIILCNKGSFTAFYCVLGYLGTLAMASFTVAFLSRNLPDTFNEAKFLTFSMMVFCSVWITFLPVYHSAKGKVMVAVEVFSILASSAGLLCCIFVPKCYIILLKTNRNSLHGFKEKTHFWKDKITFGPLDPVLSEQNKFPSLYQMAPKDTSLAIAMVSLILSFSWNWVGLLISLDERGLWIIPELREEMAKNRVCVAFEHVIPSTILTQVLNIMTIHHKISKSSANVFIIYGDNEYLLDLMTYFGKILMSDKVWLMTSQSDFSTSRRYFILGSLHVPLMFSHHHSDISWFKNYVREVNPSKYPEDFYLASLWVLSFNCSHSESDCGTWENCPQDASLEWLPGHIFDMAMSEESYNIYNAVYAVAHALHKMLLHQTEMPLKGNGEGMVPSPAQVWRLQLLPLQPQLL</sequence>
<keyword evidence="3" id="KW-1003">Cell membrane</keyword>
<reference evidence="15" key="1">
    <citation type="submission" date="2025-08" db="UniProtKB">
        <authorList>
            <consortium name="RefSeq"/>
        </authorList>
    </citation>
    <scope>IDENTIFICATION</scope>
    <source>
        <tissue evidence="15">Kidney</tissue>
    </source>
</reference>
<gene>
    <name evidence="15" type="primary">LOC106001785</name>
</gene>
<protein>
    <submittedName>
        <fullName evidence="15">Vomeronasal type-2 receptor 116-like</fullName>
    </submittedName>
</protein>
<dbReference type="PRINTS" id="PR00248">
    <property type="entry name" value="GPCRMGR"/>
</dbReference>
<accession>A0A1S3GW66</accession>
<feature type="transmembrane region" description="Helical" evidence="12">
    <location>
        <begin position="622"/>
        <end position="644"/>
    </location>
</feature>
<name>A0A1S3GW66_DIPOR</name>
<evidence type="ECO:0000256" key="2">
    <source>
        <dbReference type="ARBA" id="ARBA00007242"/>
    </source>
</evidence>
<dbReference type="PANTHER" id="PTHR24061">
    <property type="entry name" value="CALCIUM-SENSING RECEPTOR-RELATED"/>
    <property type="match status" value="1"/>
</dbReference>
<dbReference type="Pfam" id="PF01094">
    <property type="entry name" value="ANF_receptor"/>
    <property type="match status" value="1"/>
</dbReference>
<evidence type="ECO:0000256" key="6">
    <source>
        <dbReference type="ARBA" id="ARBA00022989"/>
    </source>
</evidence>
<feature type="transmembrane region" description="Helical" evidence="12">
    <location>
        <begin position="549"/>
        <end position="572"/>
    </location>
</feature>
<evidence type="ECO:0000256" key="5">
    <source>
        <dbReference type="ARBA" id="ARBA00022729"/>
    </source>
</evidence>
<keyword evidence="5" id="KW-0732">Signal</keyword>
<keyword evidence="6 12" id="KW-1133">Transmembrane helix</keyword>
<feature type="transmembrane region" description="Helical" evidence="12">
    <location>
        <begin position="360"/>
        <end position="381"/>
    </location>
</feature>
<dbReference type="InterPro" id="IPR011500">
    <property type="entry name" value="GPCR_3_9-Cys_dom"/>
</dbReference>
<feature type="domain" description="G-protein coupled receptors family 3 profile" evidence="13">
    <location>
        <begin position="323"/>
        <end position="587"/>
    </location>
</feature>
<dbReference type="RefSeq" id="XP_012892217.1">
    <property type="nucleotide sequence ID" value="XM_013036763.1"/>
</dbReference>
<dbReference type="InterPro" id="IPR000068">
    <property type="entry name" value="GPCR_3_Ca_sens_rcpt-rel"/>
</dbReference>
<dbReference type="PRINTS" id="PR01535">
    <property type="entry name" value="VOMERONASL2R"/>
</dbReference>
<evidence type="ECO:0000256" key="7">
    <source>
        <dbReference type="ARBA" id="ARBA00023040"/>
    </source>
</evidence>
<feature type="transmembrane region" description="Helical" evidence="12">
    <location>
        <begin position="393"/>
        <end position="417"/>
    </location>
</feature>
<dbReference type="Pfam" id="PF00003">
    <property type="entry name" value="7tm_3"/>
    <property type="match status" value="1"/>
</dbReference>
<feature type="transmembrane region" description="Helical" evidence="12">
    <location>
        <begin position="437"/>
        <end position="461"/>
    </location>
</feature>
<comment type="subcellular location">
    <subcellularLocation>
        <location evidence="1">Cell membrane</location>
        <topology evidence="1">Multi-pass membrane protein</topology>
    </subcellularLocation>
</comment>
<dbReference type="InterPro" id="IPR001828">
    <property type="entry name" value="ANF_lig-bd_rcpt"/>
</dbReference>
<dbReference type="InterPro" id="IPR038550">
    <property type="entry name" value="GPCR_3_9-Cys_sf"/>
</dbReference>
<dbReference type="Proteomes" id="UP000081671">
    <property type="component" value="Unplaced"/>
</dbReference>
<dbReference type="InterPro" id="IPR000337">
    <property type="entry name" value="GPCR_3"/>
</dbReference>
<evidence type="ECO:0000259" key="13">
    <source>
        <dbReference type="PROSITE" id="PS50259"/>
    </source>
</evidence>
<dbReference type="PANTHER" id="PTHR24061:SF545">
    <property type="entry name" value="VOMERONASAL 2, RECEPTOR 118-RELATED"/>
    <property type="match status" value="1"/>
</dbReference>
<dbReference type="CDD" id="cd15283">
    <property type="entry name" value="7tmC_V2R_pheromone"/>
    <property type="match status" value="1"/>
</dbReference>
<evidence type="ECO:0000256" key="4">
    <source>
        <dbReference type="ARBA" id="ARBA00022692"/>
    </source>
</evidence>
<keyword evidence="8 12" id="KW-0472">Membrane</keyword>
<dbReference type="Pfam" id="PF07562">
    <property type="entry name" value="NCD3G"/>
    <property type="match status" value="1"/>
</dbReference>
<dbReference type="InterPro" id="IPR017978">
    <property type="entry name" value="GPCR_3_C"/>
</dbReference>
<evidence type="ECO:0000256" key="9">
    <source>
        <dbReference type="ARBA" id="ARBA00023170"/>
    </source>
</evidence>
<keyword evidence="14" id="KW-1185">Reference proteome</keyword>
<keyword evidence="9" id="KW-0675">Receptor</keyword>
<dbReference type="PROSITE" id="PS50259">
    <property type="entry name" value="G_PROTEIN_RECEP_F3_4"/>
    <property type="match status" value="1"/>
</dbReference>
<feature type="transmembrane region" description="Helical" evidence="12">
    <location>
        <begin position="481"/>
        <end position="505"/>
    </location>
</feature>
<keyword evidence="4 12" id="KW-0812">Transmembrane</keyword>
<dbReference type="OrthoDB" id="9634123at2759"/>
<dbReference type="GeneID" id="106001785"/>
<dbReference type="FunFam" id="2.10.50.30:FF:000002">
    <property type="entry name" value="Vomeronasal 2 receptor, h1"/>
    <property type="match status" value="1"/>
</dbReference>
<evidence type="ECO:0000256" key="12">
    <source>
        <dbReference type="SAM" id="Phobius"/>
    </source>
</evidence>
<dbReference type="Gene3D" id="2.10.50.30">
    <property type="entry name" value="GPCR, family 3, nine cysteines domain"/>
    <property type="match status" value="1"/>
</dbReference>
<dbReference type="SUPFAM" id="SSF53822">
    <property type="entry name" value="Periplasmic binding protein-like I"/>
    <property type="match status" value="4"/>
</dbReference>
<evidence type="ECO:0000256" key="3">
    <source>
        <dbReference type="ARBA" id="ARBA00022475"/>
    </source>
</evidence>
<comment type="similarity">
    <text evidence="2">Belongs to the G-protein coupled receptor 3 family.</text>
</comment>
<evidence type="ECO:0000313" key="15">
    <source>
        <dbReference type="RefSeq" id="XP_012892217.1"/>
    </source>
</evidence>
<evidence type="ECO:0000256" key="1">
    <source>
        <dbReference type="ARBA" id="ARBA00004651"/>
    </source>
</evidence>
<evidence type="ECO:0000256" key="8">
    <source>
        <dbReference type="ARBA" id="ARBA00023136"/>
    </source>
</evidence>
<organism evidence="14 15">
    <name type="scientific">Dipodomys ordii</name>
    <name type="common">Ord's kangaroo rat</name>
    <dbReference type="NCBI Taxonomy" id="10020"/>
    <lineage>
        <taxon>Eukaryota</taxon>
        <taxon>Metazoa</taxon>
        <taxon>Chordata</taxon>
        <taxon>Craniata</taxon>
        <taxon>Vertebrata</taxon>
        <taxon>Euteleostomi</taxon>
        <taxon>Mammalia</taxon>
        <taxon>Eutheria</taxon>
        <taxon>Euarchontoglires</taxon>
        <taxon>Glires</taxon>
        <taxon>Rodentia</taxon>
        <taxon>Castorimorpha</taxon>
        <taxon>Heteromyidae</taxon>
        <taxon>Dipodomyinae</taxon>
        <taxon>Dipodomys</taxon>
    </lineage>
</organism>
<evidence type="ECO:0000256" key="10">
    <source>
        <dbReference type="ARBA" id="ARBA00023180"/>
    </source>
</evidence>
<feature type="transmembrane region" description="Helical" evidence="12">
    <location>
        <begin position="517"/>
        <end position="537"/>
    </location>
</feature>
<proteinExistence type="inferred from homology"/>
<feature type="transmembrane region" description="Helical" evidence="12">
    <location>
        <begin position="323"/>
        <end position="348"/>
    </location>
</feature>